<dbReference type="STRING" id="568816.Acin_0739"/>
<sequence>MTPPLTEGKVRRKEVLLGVCAKGPLLSSFSQKDKKYFSFEAKNHELTYDIMEDTIIRIENQGKC</sequence>
<proteinExistence type="predicted"/>
<gene>
    <name evidence="1" type="ordered locus">Acin_0739</name>
</gene>
<protein>
    <submittedName>
        <fullName evidence="1">Uncharacterized protein</fullName>
    </submittedName>
</protein>
<reference evidence="1 2" key="1">
    <citation type="journal article" date="2011" name="J. Bacteriol.">
        <title>Complete genome sequence of Acidaminococcus intestini RYC-MR95, a Gram-negative bacterium from the phylum Firmicutes.</title>
        <authorList>
            <person name="D'Auria G."/>
            <person name="Galan J.C."/>
            <person name="Rodriguez-Alcayna M."/>
            <person name="Moya A."/>
            <person name="Baquero F."/>
            <person name="Latorre A."/>
        </authorList>
    </citation>
    <scope>NUCLEOTIDE SEQUENCE [LARGE SCALE GENOMIC DNA]</scope>
    <source>
        <strain evidence="1 2">RyC-MR95</strain>
    </source>
</reference>
<evidence type="ECO:0000313" key="1">
    <source>
        <dbReference type="EMBL" id="AEQ21973.1"/>
    </source>
</evidence>
<dbReference type="AlphaFoldDB" id="G4Q4R0"/>
<name>G4Q4R0_ACIIR</name>
<accession>G4Q4R0</accession>
<dbReference type="Proteomes" id="UP000007093">
    <property type="component" value="Chromosome"/>
</dbReference>
<dbReference type="HOGENOM" id="CLU_2857412_0_0_9"/>
<dbReference type="InParanoid" id="G4Q4R0"/>
<dbReference type="EMBL" id="CP003058">
    <property type="protein sequence ID" value="AEQ21973.1"/>
    <property type="molecule type" value="Genomic_DNA"/>
</dbReference>
<evidence type="ECO:0000313" key="2">
    <source>
        <dbReference type="Proteomes" id="UP000007093"/>
    </source>
</evidence>
<keyword evidence="2" id="KW-1185">Reference proteome</keyword>
<dbReference type="KEGG" id="ain:Acin_0739"/>
<organism evidence="1 2">
    <name type="scientific">Acidaminococcus intestini (strain RyC-MR95)</name>
    <dbReference type="NCBI Taxonomy" id="568816"/>
    <lineage>
        <taxon>Bacteria</taxon>
        <taxon>Bacillati</taxon>
        <taxon>Bacillota</taxon>
        <taxon>Negativicutes</taxon>
        <taxon>Acidaminococcales</taxon>
        <taxon>Acidaminococcaceae</taxon>
        <taxon>Acidaminococcus</taxon>
    </lineage>
</organism>
<dbReference type="PATRIC" id="fig|568816.4.peg.715"/>